<evidence type="ECO:0000256" key="1">
    <source>
        <dbReference type="ARBA" id="ARBA00022729"/>
    </source>
</evidence>
<dbReference type="Gene3D" id="3.40.190.10">
    <property type="entry name" value="Periplasmic binding protein-like II"/>
    <property type="match status" value="2"/>
</dbReference>
<accession>A0A8J7G9W3</accession>
<keyword evidence="1 2" id="KW-0732">Signal</keyword>
<dbReference type="GO" id="GO:0030288">
    <property type="term" value="C:outer membrane-bounded periplasmic space"/>
    <property type="evidence" value="ECO:0007669"/>
    <property type="project" value="TreeGrafter"/>
</dbReference>
<evidence type="ECO:0000313" key="3">
    <source>
        <dbReference type="EMBL" id="MBF4501933.1"/>
    </source>
</evidence>
<name>A0A8J7G9W3_9BACL</name>
<dbReference type="GO" id="GO:0015888">
    <property type="term" value="P:thiamine transport"/>
    <property type="evidence" value="ECO:0007669"/>
    <property type="project" value="TreeGrafter"/>
</dbReference>
<dbReference type="PANTHER" id="PTHR30006">
    <property type="entry name" value="THIAMINE-BINDING PERIPLASMIC PROTEIN-RELATED"/>
    <property type="match status" value="1"/>
</dbReference>
<evidence type="ECO:0000313" key="4">
    <source>
        <dbReference type="Proteomes" id="UP000622653"/>
    </source>
</evidence>
<dbReference type="PROSITE" id="PS51257">
    <property type="entry name" value="PROKAR_LIPOPROTEIN"/>
    <property type="match status" value="1"/>
</dbReference>
<sequence length="365" mass="40802">MKKWNWRLSLLSVVSLLVLALAACQQEEQEGQEEVDASISLDELVERAKEEGEVHSVGMPDTWANWVETWEDLKNDYGIQHTDTDMSSAEELAKFEAEKNDATADIGDVGIAFGPIAKERGLTFPYKTSYWDDIPDWAKDEEGHWVVGYTGTISFLTDLHNVKDAPTSWEQLKQGDYRVSIGDALTANQAHFAILAAAYAFGGDETNIEPGIEFFATLAKEGRLGTSDPSVANLEKGEIEVAIVWDFNGLGYRNQIDEARFEVVIPEEASVMSGYATIINQYSKNKYAAMLAREHILSDKGQENLARGYARPIRDNVPLSDEVRALLLPEQMYANARPVNDQAAWEETTKQLPNVWQEKVLIHAN</sequence>
<feature type="signal peptide" evidence="2">
    <location>
        <begin position="1"/>
        <end position="22"/>
    </location>
</feature>
<dbReference type="RefSeq" id="WP_194563413.1">
    <property type="nucleotide sequence ID" value="NZ_JADKPV010000006.1"/>
</dbReference>
<gene>
    <name evidence="3" type="ORF">IRY55_11210</name>
</gene>
<dbReference type="Pfam" id="PF13343">
    <property type="entry name" value="SBP_bac_6"/>
    <property type="match status" value="1"/>
</dbReference>
<dbReference type="PANTHER" id="PTHR30006:SF2">
    <property type="entry name" value="ABC TRANSPORTER SUBSTRATE-BINDING PROTEIN"/>
    <property type="match status" value="1"/>
</dbReference>
<proteinExistence type="predicted"/>
<dbReference type="EMBL" id="JADKPV010000006">
    <property type="protein sequence ID" value="MBF4501933.1"/>
    <property type="molecule type" value="Genomic_DNA"/>
</dbReference>
<reference evidence="3" key="1">
    <citation type="submission" date="2020-11" db="EMBL/GenBank/DDBJ databases">
        <title>Multidrug resistant novel bacterium Savagea serpentis sp. nov., isolated from the scats of a vine snake (Ahaetulla nasuta).</title>
        <authorList>
            <person name="Venkata Ramana V."/>
            <person name="Vikas Patil S."/>
            <person name="Yogita Lugani V."/>
        </authorList>
    </citation>
    <scope>NUCLEOTIDE SEQUENCE</scope>
    <source>
        <strain evidence="3">SN6</strain>
    </source>
</reference>
<dbReference type="GO" id="GO:0030975">
    <property type="term" value="F:thiamine binding"/>
    <property type="evidence" value="ECO:0007669"/>
    <property type="project" value="TreeGrafter"/>
</dbReference>
<dbReference type="GO" id="GO:0030976">
    <property type="term" value="F:thiamine pyrophosphate binding"/>
    <property type="evidence" value="ECO:0007669"/>
    <property type="project" value="TreeGrafter"/>
</dbReference>
<organism evidence="3 4">
    <name type="scientific">Savagea serpentis</name>
    <dbReference type="NCBI Taxonomy" id="2785297"/>
    <lineage>
        <taxon>Bacteria</taxon>
        <taxon>Bacillati</taxon>
        <taxon>Bacillota</taxon>
        <taxon>Bacilli</taxon>
        <taxon>Bacillales</taxon>
        <taxon>Caryophanaceae</taxon>
        <taxon>Savagea</taxon>
    </lineage>
</organism>
<keyword evidence="4" id="KW-1185">Reference proteome</keyword>
<comment type="caution">
    <text evidence="3">The sequence shown here is derived from an EMBL/GenBank/DDBJ whole genome shotgun (WGS) entry which is preliminary data.</text>
</comment>
<dbReference type="AlphaFoldDB" id="A0A8J7G9W3"/>
<evidence type="ECO:0000256" key="2">
    <source>
        <dbReference type="SAM" id="SignalP"/>
    </source>
</evidence>
<dbReference type="SUPFAM" id="SSF53850">
    <property type="entry name" value="Periplasmic binding protein-like II"/>
    <property type="match status" value="1"/>
</dbReference>
<feature type="chain" id="PRO_5038885627" evidence="2">
    <location>
        <begin position="23"/>
        <end position="365"/>
    </location>
</feature>
<dbReference type="Proteomes" id="UP000622653">
    <property type="component" value="Unassembled WGS sequence"/>
</dbReference>
<protein>
    <submittedName>
        <fullName evidence="3">ABC transporter substrate-binding protein</fullName>
    </submittedName>
</protein>